<evidence type="ECO:0008006" key="3">
    <source>
        <dbReference type="Google" id="ProtNLM"/>
    </source>
</evidence>
<proteinExistence type="predicted"/>
<dbReference type="PANTHER" id="PTHR28055:SF1">
    <property type="entry name" value="ALTERED INHERITANCE OF MITOCHONDRIA PROTEIN 41, MITOCHONDRIAL"/>
    <property type="match status" value="1"/>
</dbReference>
<dbReference type="EMBL" id="LCRB01000002">
    <property type="protein sequence ID" value="KKW26919.1"/>
    <property type="molecule type" value="Genomic_DNA"/>
</dbReference>
<sequence>MGLKEQIATELIQALKAHEGAKVSTLRLLMAAFNNMEIEKRTAGIAQLEDKDYQAVVKREAKKRQESIEIYKTAGRTELQQKEEAELGILTKYLPAEMGEAEVRAIVDAVVAEKGTDNMGMLIGEVMKRTEGRADGGLVARLVKDKLG</sequence>
<protein>
    <recommendedName>
        <fullName evidence="3">Glutamyl-tRNA amidotransferase</fullName>
    </recommendedName>
</protein>
<evidence type="ECO:0000313" key="2">
    <source>
        <dbReference type="Proteomes" id="UP000034913"/>
    </source>
</evidence>
<accession>A0A0G2A3X9</accession>
<dbReference type="PANTHER" id="PTHR28055">
    <property type="entry name" value="ALTERED INHERITANCE OF MITOCHONDRIA PROTEIN 41, MITOCHONDRIAL"/>
    <property type="match status" value="1"/>
</dbReference>
<dbReference type="SUPFAM" id="SSF89095">
    <property type="entry name" value="GatB/YqeY motif"/>
    <property type="match status" value="1"/>
</dbReference>
<dbReference type="Gene3D" id="1.10.10.410">
    <property type="match status" value="1"/>
</dbReference>
<gene>
    <name evidence="1" type="ORF">VF00_C0002G0244</name>
</gene>
<dbReference type="InterPro" id="IPR042184">
    <property type="entry name" value="YqeY/Aim41_N"/>
</dbReference>
<dbReference type="Proteomes" id="UP000034913">
    <property type="component" value="Unassembled WGS sequence"/>
</dbReference>
<name>A0A0G2A3X9_UNCK3</name>
<dbReference type="InterPro" id="IPR019004">
    <property type="entry name" value="YqeY/Aim41"/>
</dbReference>
<reference evidence="1 2" key="1">
    <citation type="journal article" date="2015" name="Nature">
        <title>rRNA introns, odd ribosomes, and small enigmatic genomes across a large radiation of phyla.</title>
        <authorList>
            <person name="Brown C.T."/>
            <person name="Hug L.A."/>
            <person name="Thomas B.C."/>
            <person name="Sharon I."/>
            <person name="Castelle C.J."/>
            <person name="Singh A."/>
            <person name="Wilkins M.J."/>
            <person name="Williams K.H."/>
            <person name="Banfield J.F."/>
        </authorList>
    </citation>
    <scope>NUCLEOTIDE SEQUENCE [LARGE SCALE GENOMIC DNA]</scope>
</reference>
<evidence type="ECO:0000313" key="1">
    <source>
        <dbReference type="EMBL" id="KKW26919.1"/>
    </source>
</evidence>
<dbReference type="InterPro" id="IPR023168">
    <property type="entry name" value="GatB_Yqey_C_2"/>
</dbReference>
<dbReference type="InterPro" id="IPR003789">
    <property type="entry name" value="Asn/Gln_tRNA_amidoTrase-B-like"/>
</dbReference>
<organism evidence="1 2">
    <name type="scientific">candidate division Kazan bacterium GW2011_GWB1_52_7</name>
    <dbReference type="NCBI Taxonomy" id="1620414"/>
    <lineage>
        <taxon>Bacteria</taxon>
        <taxon>Bacteria division Kazan-3B-28</taxon>
    </lineage>
</organism>
<dbReference type="Gene3D" id="1.10.1510.10">
    <property type="entry name" value="Uncharacterised protein YqeY/AIM41 PF09424, N-terminal domain"/>
    <property type="match status" value="1"/>
</dbReference>
<dbReference type="GO" id="GO:0016884">
    <property type="term" value="F:carbon-nitrogen ligase activity, with glutamine as amido-N-donor"/>
    <property type="evidence" value="ECO:0007669"/>
    <property type="project" value="InterPro"/>
</dbReference>
<dbReference type="AlphaFoldDB" id="A0A0G2A3X9"/>
<dbReference type="Pfam" id="PF09424">
    <property type="entry name" value="YqeY"/>
    <property type="match status" value="1"/>
</dbReference>
<comment type="caution">
    <text evidence="1">The sequence shown here is derived from an EMBL/GenBank/DDBJ whole genome shotgun (WGS) entry which is preliminary data.</text>
</comment>